<organism evidence="2">
    <name type="scientific">Caulobacter sp. (strain K31)</name>
    <dbReference type="NCBI Taxonomy" id="366602"/>
    <lineage>
        <taxon>Bacteria</taxon>
        <taxon>Pseudomonadati</taxon>
        <taxon>Pseudomonadota</taxon>
        <taxon>Alphaproteobacteria</taxon>
        <taxon>Caulobacterales</taxon>
        <taxon>Caulobacteraceae</taxon>
        <taxon>Caulobacter</taxon>
    </lineage>
</organism>
<accession>B0T1E6</accession>
<feature type="transmembrane region" description="Helical" evidence="1">
    <location>
        <begin position="64"/>
        <end position="85"/>
    </location>
</feature>
<proteinExistence type="predicted"/>
<feature type="transmembrane region" description="Helical" evidence="1">
    <location>
        <begin position="148"/>
        <end position="169"/>
    </location>
</feature>
<evidence type="ECO:0000256" key="1">
    <source>
        <dbReference type="SAM" id="Phobius"/>
    </source>
</evidence>
<reference evidence="2" key="1">
    <citation type="submission" date="2008-01" db="EMBL/GenBank/DDBJ databases">
        <title>Complete sequence of chromosome of Caulobacter sp. K31.</title>
        <authorList>
            <consortium name="US DOE Joint Genome Institute"/>
            <person name="Copeland A."/>
            <person name="Lucas S."/>
            <person name="Lapidus A."/>
            <person name="Barry K."/>
            <person name="Glavina del Rio T."/>
            <person name="Dalin E."/>
            <person name="Tice H."/>
            <person name="Pitluck S."/>
            <person name="Bruce D."/>
            <person name="Goodwin L."/>
            <person name="Thompson L.S."/>
            <person name="Brettin T."/>
            <person name="Detter J.C."/>
            <person name="Han C."/>
            <person name="Schmutz J."/>
            <person name="Larimer F."/>
            <person name="Land M."/>
            <person name="Hauser L."/>
            <person name="Kyrpides N."/>
            <person name="Kim E."/>
            <person name="Stephens C."/>
            <person name="Richardson P."/>
        </authorList>
    </citation>
    <scope>NUCLEOTIDE SEQUENCE [LARGE SCALE GENOMIC DNA]</scope>
    <source>
        <strain evidence="2">K31</strain>
    </source>
</reference>
<gene>
    <name evidence="2" type="ordered locus">Caul_1573</name>
</gene>
<dbReference type="eggNOG" id="ENOG5031B2D">
    <property type="taxonomic scope" value="Bacteria"/>
</dbReference>
<dbReference type="KEGG" id="cak:Caul_1573"/>
<protein>
    <submittedName>
        <fullName evidence="2">Uncharacterized protein</fullName>
    </submittedName>
</protein>
<feature type="transmembrane region" description="Helical" evidence="1">
    <location>
        <begin position="212"/>
        <end position="237"/>
    </location>
</feature>
<name>B0T1E6_CAUSK</name>
<keyword evidence="1" id="KW-1133">Transmembrane helix</keyword>
<evidence type="ECO:0000313" key="2">
    <source>
        <dbReference type="EMBL" id="ABZ70703.1"/>
    </source>
</evidence>
<dbReference type="STRING" id="366602.Caul_1573"/>
<dbReference type="HOGENOM" id="CLU_1218826_0_0_5"/>
<sequence>MESGQTCHVNAEAKPMDRLRAPFFWLAGFVLLVALLIECASAFVLDAVHQAGFEASTPGLGISYLPILDGLLLYTVLLMGLGILLSRSVIGRIQGVVTLVLAFFGLLGAIVMALVAFGLLILMVTLLVAVPFGTIAYFAAWADFPTGAATATLGLILFLKIAFCILLILAHQRFLQNKGIVILSAVSIGATLLLAFLIDFPPGFLASITDAIGALIIAVVGAIWLLLLLIGSLLAMISSLRTVRV</sequence>
<keyword evidence="1" id="KW-0472">Membrane</keyword>
<dbReference type="EMBL" id="CP000927">
    <property type="protein sequence ID" value="ABZ70703.1"/>
    <property type="molecule type" value="Genomic_DNA"/>
</dbReference>
<dbReference type="AlphaFoldDB" id="B0T1E6"/>
<keyword evidence="1" id="KW-0812">Transmembrane</keyword>
<feature type="transmembrane region" description="Helical" evidence="1">
    <location>
        <begin position="181"/>
        <end position="200"/>
    </location>
</feature>
<feature type="transmembrane region" description="Helical" evidence="1">
    <location>
        <begin position="97"/>
        <end position="128"/>
    </location>
</feature>
<feature type="transmembrane region" description="Helical" evidence="1">
    <location>
        <begin position="23"/>
        <end position="44"/>
    </location>
</feature>